<feature type="transmembrane region" description="Helical" evidence="1">
    <location>
        <begin position="279"/>
        <end position="302"/>
    </location>
</feature>
<feature type="transmembrane region" description="Helical" evidence="1">
    <location>
        <begin position="249"/>
        <end position="267"/>
    </location>
</feature>
<evidence type="ECO:0000259" key="2">
    <source>
        <dbReference type="Pfam" id="PF01757"/>
    </source>
</evidence>
<keyword evidence="3" id="KW-0012">Acyltransferase</keyword>
<reference evidence="3 4" key="1">
    <citation type="submission" date="2020-06" db="EMBL/GenBank/DDBJ databases">
        <title>Draft genome of Uliginosibacterium sp. IMCC34675.</title>
        <authorList>
            <person name="Song J."/>
        </authorList>
    </citation>
    <scope>NUCLEOTIDE SEQUENCE [LARGE SCALE GENOMIC DNA]</scope>
    <source>
        <strain evidence="3 4">IMCC34675</strain>
    </source>
</reference>
<comment type="caution">
    <text evidence="3">The sequence shown here is derived from an EMBL/GenBank/DDBJ whole genome shotgun (WGS) entry which is preliminary data.</text>
</comment>
<keyword evidence="4" id="KW-1185">Reference proteome</keyword>
<evidence type="ECO:0000256" key="1">
    <source>
        <dbReference type="SAM" id="Phobius"/>
    </source>
</evidence>
<keyword evidence="1" id="KW-0812">Transmembrane</keyword>
<feature type="transmembrane region" description="Helical" evidence="1">
    <location>
        <begin position="178"/>
        <end position="196"/>
    </location>
</feature>
<dbReference type="Proteomes" id="UP000778523">
    <property type="component" value="Unassembled WGS sequence"/>
</dbReference>
<organism evidence="3 4">
    <name type="scientific">Uliginosibacterium aquaticum</name>
    <dbReference type="NCBI Taxonomy" id="2731212"/>
    <lineage>
        <taxon>Bacteria</taxon>
        <taxon>Pseudomonadati</taxon>
        <taxon>Pseudomonadota</taxon>
        <taxon>Betaproteobacteria</taxon>
        <taxon>Rhodocyclales</taxon>
        <taxon>Zoogloeaceae</taxon>
        <taxon>Uliginosibacterium</taxon>
    </lineage>
</organism>
<keyword evidence="1" id="KW-0472">Membrane</keyword>
<dbReference type="Pfam" id="PF01757">
    <property type="entry name" value="Acyl_transf_3"/>
    <property type="match status" value="1"/>
</dbReference>
<name>A0ABX2IGM8_9RHOO</name>
<dbReference type="InterPro" id="IPR050879">
    <property type="entry name" value="Acyltransferase_3"/>
</dbReference>
<sequence>MNRIRSRLPLIDTLKAIASQLIVLHHLAFYGPMSDIALPLAPDAISWLYDHARMAVQVFLVLAGFLAARSLAPAALPGAIQPLRLIWQRYFRLAVPLAIALLISVLSAALARQLLNHESIPAAPTLWQMVSHTLLLQGVLGQESLSAGVWYIAIDFQLFAMLCLILGAVSKLAHPARVALWLVAGLTCASLLHFNLQSDWDNWGLYFFGAYGLGVMAQWSSRHRHGRVWLLLLCSLGIAALAFEFRPRIALAFATATLLAVAARSGWLERWPDFRLSAWLGQISYSVFLIHFPVCLLVNAVFSRIAPDSPALNLAGMLLAWLLSIGAGHLFYHRIETGLRPQAAVRALRTALSGV</sequence>
<feature type="transmembrane region" description="Helical" evidence="1">
    <location>
        <begin position="226"/>
        <end position="243"/>
    </location>
</feature>
<feature type="transmembrane region" description="Helical" evidence="1">
    <location>
        <begin position="93"/>
        <end position="111"/>
    </location>
</feature>
<dbReference type="EMBL" id="JABCSC020000001">
    <property type="protein sequence ID" value="NSL54177.1"/>
    <property type="molecule type" value="Genomic_DNA"/>
</dbReference>
<protein>
    <submittedName>
        <fullName evidence="3">Acyltransferase</fullName>
    </submittedName>
</protein>
<evidence type="ECO:0000313" key="3">
    <source>
        <dbReference type="EMBL" id="NSL54177.1"/>
    </source>
</evidence>
<dbReference type="RefSeq" id="WP_170020676.1">
    <property type="nucleotide sequence ID" value="NZ_JABCSC020000001.1"/>
</dbReference>
<dbReference type="GO" id="GO:0016746">
    <property type="term" value="F:acyltransferase activity"/>
    <property type="evidence" value="ECO:0007669"/>
    <property type="project" value="UniProtKB-KW"/>
</dbReference>
<feature type="transmembrane region" description="Helical" evidence="1">
    <location>
        <begin position="21"/>
        <end position="42"/>
    </location>
</feature>
<evidence type="ECO:0000313" key="4">
    <source>
        <dbReference type="Proteomes" id="UP000778523"/>
    </source>
</evidence>
<gene>
    <name evidence="3" type="ORF">HJ583_003995</name>
</gene>
<feature type="domain" description="Acyltransferase 3" evidence="2">
    <location>
        <begin position="11"/>
        <end position="325"/>
    </location>
</feature>
<feature type="transmembrane region" description="Helical" evidence="1">
    <location>
        <begin position="149"/>
        <end position="169"/>
    </location>
</feature>
<keyword evidence="3" id="KW-0808">Transferase</keyword>
<feature type="transmembrane region" description="Helical" evidence="1">
    <location>
        <begin position="314"/>
        <end position="332"/>
    </location>
</feature>
<feature type="transmembrane region" description="Helical" evidence="1">
    <location>
        <begin position="54"/>
        <end position="72"/>
    </location>
</feature>
<proteinExistence type="predicted"/>
<feature type="transmembrane region" description="Helical" evidence="1">
    <location>
        <begin position="202"/>
        <end position="219"/>
    </location>
</feature>
<dbReference type="InterPro" id="IPR002656">
    <property type="entry name" value="Acyl_transf_3_dom"/>
</dbReference>
<dbReference type="PANTHER" id="PTHR23028:SF131">
    <property type="entry name" value="BLR2367 PROTEIN"/>
    <property type="match status" value="1"/>
</dbReference>
<keyword evidence="1" id="KW-1133">Transmembrane helix</keyword>
<accession>A0ABX2IGM8</accession>
<dbReference type="PANTHER" id="PTHR23028">
    <property type="entry name" value="ACETYLTRANSFERASE"/>
    <property type="match status" value="1"/>
</dbReference>